<dbReference type="AlphaFoldDB" id="A0A3N0E3P0"/>
<dbReference type="GO" id="GO:0005524">
    <property type="term" value="F:ATP binding"/>
    <property type="evidence" value="ECO:0007669"/>
    <property type="project" value="UniProtKB-KW"/>
</dbReference>
<dbReference type="GO" id="GO:0003677">
    <property type="term" value="F:DNA binding"/>
    <property type="evidence" value="ECO:0007669"/>
    <property type="project" value="UniProtKB-KW"/>
</dbReference>
<dbReference type="GO" id="GO:0009035">
    <property type="term" value="F:type I site-specific deoxyribonuclease activity"/>
    <property type="evidence" value="ECO:0007669"/>
    <property type="project" value="UniProtKB-EC"/>
</dbReference>
<evidence type="ECO:0000313" key="3">
    <source>
        <dbReference type="EMBL" id="RNL82448.1"/>
    </source>
</evidence>
<reference evidence="3 4" key="1">
    <citation type="submission" date="2018-11" db="EMBL/GenBank/DDBJ databases">
        <title>The genome draft of YIM 96095.</title>
        <authorList>
            <person name="Tang S.-K."/>
            <person name="Chunyu W.-X."/>
            <person name="Feng Y.-Z."/>
        </authorList>
    </citation>
    <scope>NUCLEOTIDE SEQUENCE [LARGE SCALE GENOMIC DNA]</scope>
    <source>
        <strain evidence="3 4">YIM 96095</strain>
    </source>
</reference>
<dbReference type="EMBL" id="RJMB01000023">
    <property type="protein sequence ID" value="RNL82448.1"/>
    <property type="molecule type" value="Genomic_DNA"/>
</dbReference>
<dbReference type="GO" id="GO:0009307">
    <property type="term" value="P:DNA restriction-modification system"/>
    <property type="evidence" value="ECO:0007669"/>
    <property type="project" value="UniProtKB-KW"/>
</dbReference>
<dbReference type="InterPro" id="IPR007409">
    <property type="entry name" value="Restrct_endonuc_type1_HsdR_N"/>
</dbReference>
<name>A0A3N0E3P0_9ACTN</name>
<feature type="region of interest" description="Disordered" evidence="1">
    <location>
        <begin position="234"/>
        <end position="262"/>
    </location>
</feature>
<organism evidence="3 4">
    <name type="scientific">Halostreptopolyspora alba</name>
    <dbReference type="NCBI Taxonomy" id="2487137"/>
    <lineage>
        <taxon>Bacteria</taxon>
        <taxon>Bacillati</taxon>
        <taxon>Actinomycetota</taxon>
        <taxon>Actinomycetes</taxon>
        <taxon>Streptosporangiales</taxon>
        <taxon>Nocardiopsidaceae</taxon>
        <taxon>Halostreptopolyspora</taxon>
    </lineage>
</organism>
<gene>
    <name evidence="3" type="ORF">EFW17_19260</name>
</gene>
<dbReference type="Pfam" id="PF04313">
    <property type="entry name" value="HSDR_N"/>
    <property type="match status" value="1"/>
</dbReference>
<keyword evidence="3" id="KW-0378">Hydrolase</keyword>
<dbReference type="OrthoDB" id="9148007at2"/>
<dbReference type="RefSeq" id="WP_123202820.1">
    <property type="nucleotide sequence ID" value="NZ_RJMB01000023.1"/>
</dbReference>
<comment type="caution">
    <text evidence="3">The sequence shown here is derived from an EMBL/GenBank/DDBJ whole genome shotgun (WGS) entry which is preliminary data.</text>
</comment>
<feature type="domain" description="Restriction endonuclease type I HsdR N-terminal" evidence="2">
    <location>
        <begin position="49"/>
        <end position="127"/>
    </location>
</feature>
<sequence length="362" mass="41303">MELNERIAALSAKVRKQRDSIRTEEAAKNAFVMPFISSVLGYDVFDPHEVVPEFTADIGVKQSEKVDYAILHGGEVQVLVECKKSSEPLRIEHAKQLYRYFTVTNARIGVLTNGVEYEFYTDLDSPNRMDARPFLVLNLSDVDETLLPELRKLTKENFDLGSVLDAAGELKYIGEIKRTLAAQFRDPADDWIRFFVTRVHEGAFTKKVREQFTPLVLKAASQYLDDQVNERLRSALASGSSESQPETERGDGSTEESTDSDSEIITTLEELEGYHIVKAIACSEVRVRPERIVYRDSKSYFAILMDDNNRKPIVRLRFNGKTRKYIGTFDSEKNETRHLISSPEEIYEHTGAIRDAVRNYLE</sequence>
<evidence type="ECO:0000313" key="4">
    <source>
        <dbReference type="Proteomes" id="UP000269198"/>
    </source>
</evidence>
<dbReference type="Proteomes" id="UP000269198">
    <property type="component" value="Unassembled WGS sequence"/>
</dbReference>
<proteinExistence type="predicted"/>
<keyword evidence="3" id="KW-0540">Nuclease</keyword>
<evidence type="ECO:0000259" key="2">
    <source>
        <dbReference type="Pfam" id="PF04313"/>
    </source>
</evidence>
<keyword evidence="3" id="KW-0255">Endonuclease</keyword>
<protein>
    <submittedName>
        <fullName evidence="3">Restriction endonuclease</fullName>
    </submittedName>
</protein>
<keyword evidence="4" id="KW-1185">Reference proteome</keyword>
<evidence type="ECO:0000256" key="1">
    <source>
        <dbReference type="SAM" id="MobiDB-lite"/>
    </source>
</evidence>
<dbReference type="PIRSF" id="PIRSF035009">
    <property type="entry name" value="UCP035009_HSDR_N"/>
    <property type="match status" value="1"/>
</dbReference>
<dbReference type="InterPro" id="IPR017035">
    <property type="entry name" value="UCP035009_HsdR_All3000-type"/>
</dbReference>
<accession>A0A3N0E3P0</accession>
<feature type="compositionally biased region" description="Acidic residues" evidence="1">
    <location>
        <begin position="253"/>
        <end position="262"/>
    </location>
</feature>